<dbReference type="InParanoid" id="W7X6N8"/>
<dbReference type="EMBL" id="GG662734">
    <property type="protein sequence ID" value="EWS75045.1"/>
    <property type="molecule type" value="Genomic_DNA"/>
</dbReference>
<dbReference type="Proteomes" id="UP000009168">
    <property type="component" value="Unassembled WGS sequence"/>
</dbReference>
<reference evidence="2" key="1">
    <citation type="journal article" date="2006" name="PLoS Biol.">
        <title>Macronuclear genome sequence of the ciliate Tetrahymena thermophila, a model eukaryote.</title>
        <authorList>
            <person name="Eisen J.A."/>
            <person name="Coyne R.S."/>
            <person name="Wu M."/>
            <person name="Wu D."/>
            <person name="Thiagarajan M."/>
            <person name="Wortman J.R."/>
            <person name="Badger J.H."/>
            <person name="Ren Q."/>
            <person name="Amedeo P."/>
            <person name="Jones K.M."/>
            <person name="Tallon L.J."/>
            <person name="Delcher A.L."/>
            <person name="Salzberg S.L."/>
            <person name="Silva J.C."/>
            <person name="Haas B.J."/>
            <person name="Majoros W.H."/>
            <person name="Farzad M."/>
            <person name="Carlton J.M."/>
            <person name="Smith R.K. Jr."/>
            <person name="Garg J."/>
            <person name="Pearlman R.E."/>
            <person name="Karrer K.M."/>
            <person name="Sun L."/>
            <person name="Manning G."/>
            <person name="Elde N.C."/>
            <person name="Turkewitz A.P."/>
            <person name="Asai D.J."/>
            <person name="Wilkes D.E."/>
            <person name="Wang Y."/>
            <person name="Cai H."/>
            <person name="Collins K."/>
            <person name="Stewart B.A."/>
            <person name="Lee S.R."/>
            <person name="Wilamowska K."/>
            <person name="Weinberg Z."/>
            <person name="Ruzzo W.L."/>
            <person name="Wloga D."/>
            <person name="Gaertig J."/>
            <person name="Frankel J."/>
            <person name="Tsao C.-C."/>
            <person name="Gorovsky M.A."/>
            <person name="Keeling P.J."/>
            <person name="Waller R.F."/>
            <person name="Patron N.J."/>
            <person name="Cherry J.M."/>
            <person name="Stover N.A."/>
            <person name="Krieger C.J."/>
            <person name="del Toro C."/>
            <person name="Ryder H.F."/>
            <person name="Williamson S.C."/>
            <person name="Barbeau R.A."/>
            <person name="Hamilton E.P."/>
            <person name="Orias E."/>
        </authorList>
    </citation>
    <scope>NUCLEOTIDE SEQUENCE [LARGE SCALE GENOMIC DNA]</scope>
    <source>
        <strain evidence="2">SB210</strain>
    </source>
</reference>
<dbReference type="GeneID" id="24441109"/>
<protein>
    <submittedName>
        <fullName evidence="1">Uncharacterized protein</fullName>
    </submittedName>
</protein>
<dbReference type="KEGG" id="tet:TTHERM_000927042"/>
<evidence type="ECO:0000313" key="1">
    <source>
        <dbReference type="EMBL" id="EWS75045.1"/>
    </source>
</evidence>
<gene>
    <name evidence="1" type="ORF">TTHERM_000927042</name>
</gene>
<dbReference type="RefSeq" id="XP_012652420.1">
    <property type="nucleotide sequence ID" value="XM_012796966.1"/>
</dbReference>
<sequence>MTILAIKKSSLFFFSWVFMSKFYMQIDYSHSKVTYTLFQDGFVVKQLENSWKLQKQIQRQLKEKHNRKTKGWRYKWKFSQNLEINIQAKKQTKYTLCLIFLEVRQLTRPSVSSQRSLCSFKQYGINGSISSALSIQIQMKKYFSIGLMKVYLQLIATEMKIKYFIVLLKLSKRELSKNEMMNKFIHTVLRHNFNDIFQMNKYKKDSR</sequence>
<evidence type="ECO:0000313" key="2">
    <source>
        <dbReference type="Proteomes" id="UP000009168"/>
    </source>
</evidence>
<organism evidence="1 2">
    <name type="scientific">Tetrahymena thermophila (strain SB210)</name>
    <dbReference type="NCBI Taxonomy" id="312017"/>
    <lineage>
        <taxon>Eukaryota</taxon>
        <taxon>Sar</taxon>
        <taxon>Alveolata</taxon>
        <taxon>Ciliophora</taxon>
        <taxon>Intramacronucleata</taxon>
        <taxon>Oligohymenophorea</taxon>
        <taxon>Hymenostomatida</taxon>
        <taxon>Tetrahymenina</taxon>
        <taxon>Tetrahymenidae</taxon>
        <taxon>Tetrahymena</taxon>
    </lineage>
</organism>
<dbReference type="AlphaFoldDB" id="W7X6N8"/>
<keyword evidence="2" id="KW-1185">Reference proteome</keyword>
<accession>W7X6N8</accession>
<name>W7X6N8_TETTS</name>
<proteinExistence type="predicted"/>